<gene>
    <name evidence="3" type="ORF">JEM65_12510</name>
</gene>
<dbReference type="GO" id="GO:0006313">
    <property type="term" value="P:DNA transposition"/>
    <property type="evidence" value="ECO:0007669"/>
    <property type="project" value="InterPro"/>
</dbReference>
<dbReference type="InterPro" id="IPR025161">
    <property type="entry name" value="IS402-like_dom"/>
</dbReference>
<dbReference type="PANTHER" id="PTHR30007:SF0">
    <property type="entry name" value="TRANSPOSASE"/>
    <property type="match status" value="1"/>
</dbReference>
<name>A0A934KW98_9FLAO</name>
<dbReference type="Pfam" id="PF13340">
    <property type="entry name" value="DUF4096"/>
    <property type="match status" value="1"/>
</dbReference>
<protein>
    <submittedName>
        <fullName evidence="3">IS5 family transposase</fullName>
    </submittedName>
</protein>
<feature type="domain" description="Insertion element IS402-like" evidence="2">
    <location>
        <begin position="8"/>
        <end position="76"/>
    </location>
</feature>
<dbReference type="PANTHER" id="PTHR30007">
    <property type="entry name" value="PHP DOMAIN PROTEIN"/>
    <property type="match status" value="1"/>
</dbReference>
<dbReference type="AlphaFoldDB" id="A0A934KW98"/>
<sequence>MRKYPSNLSDSQWNTILEILQDKRKRQHNLKEIFDAIFYLLKTGCQWRMLPFSFPKWELVYYYFSKWKKDGTFELLNEIIRGKIRKKKNKNEQPSVGIIDSQSVKTTRSGAMERGFDGGKKIKGRKRHIVVDTLGLLLVVVAHAANRHDSKAALKVLEKLNEQFYTIKRVFADGGYRGELIDIAKQKFNLILEVILRTDKEEQFKVLPKRWIVERTFSWFESYRRLSKDFEYQTDTAEAMVNLAMIRLMLNRIKI</sequence>
<dbReference type="Pfam" id="PF01609">
    <property type="entry name" value="DDE_Tnp_1"/>
    <property type="match status" value="1"/>
</dbReference>
<evidence type="ECO:0000313" key="3">
    <source>
        <dbReference type="EMBL" id="MBJ7881468.1"/>
    </source>
</evidence>
<keyword evidence="4" id="KW-1185">Reference proteome</keyword>
<evidence type="ECO:0000259" key="2">
    <source>
        <dbReference type="Pfam" id="PF13340"/>
    </source>
</evidence>
<evidence type="ECO:0000313" key="4">
    <source>
        <dbReference type="Proteomes" id="UP000662373"/>
    </source>
</evidence>
<comment type="caution">
    <text evidence="3">The sequence shown here is derived from an EMBL/GenBank/DDBJ whole genome shotgun (WGS) entry which is preliminary data.</text>
</comment>
<organism evidence="3 4">
    <name type="scientific">Gelidibacter salicanalis</name>
    <dbReference type="NCBI Taxonomy" id="291193"/>
    <lineage>
        <taxon>Bacteria</taxon>
        <taxon>Pseudomonadati</taxon>
        <taxon>Bacteroidota</taxon>
        <taxon>Flavobacteriia</taxon>
        <taxon>Flavobacteriales</taxon>
        <taxon>Flavobacteriaceae</taxon>
        <taxon>Gelidibacter</taxon>
    </lineage>
</organism>
<dbReference type="GO" id="GO:0003677">
    <property type="term" value="F:DNA binding"/>
    <property type="evidence" value="ECO:0007669"/>
    <property type="project" value="InterPro"/>
</dbReference>
<proteinExistence type="predicted"/>
<dbReference type="GO" id="GO:0004803">
    <property type="term" value="F:transposase activity"/>
    <property type="evidence" value="ECO:0007669"/>
    <property type="project" value="InterPro"/>
</dbReference>
<evidence type="ECO:0000259" key="1">
    <source>
        <dbReference type="Pfam" id="PF01609"/>
    </source>
</evidence>
<dbReference type="Proteomes" id="UP000662373">
    <property type="component" value="Unassembled WGS sequence"/>
</dbReference>
<dbReference type="NCBIfam" id="NF033580">
    <property type="entry name" value="transpos_IS5_3"/>
    <property type="match status" value="1"/>
</dbReference>
<dbReference type="RefSeq" id="WP_199600025.1">
    <property type="nucleotide sequence ID" value="NZ_JAEHJZ010000030.1"/>
</dbReference>
<accession>A0A934KW98</accession>
<dbReference type="EMBL" id="JAEHJZ010000030">
    <property type="protein sequence ID" value="MBJ7881468.1"/>
    <property type="molecule type" value="Genomic_DNA"/>
</dbReference>
<feature type="domain" description="Transposase IS4-like" evidence="1">
    <location>
        <begin position="93"/>
        <end position="248"/>
    </location>
</feature>
<reference evidence="3 4" key="1">
    <citation type="submission" date="2020-09" db="EMBL/GenBank/DDBJ databases">
        <title>Draft genome of Gelidibacter salicanalis PAMC21136.</title>
        <authorList>
            <person name="Park H."/>
        </authorList>
    </citation>
    <scope>NUCLEOTIDE SEQUENCE [LARGE SCALE GENOMIC DNA]</scope>
    <source>
        <strain evidence="3 4">PAMC21136</strain>
    </source>
</reference>
<dbReference type="InterPro" id="IPR002559">
    <property type="entry name" value="Transposase_11"/>
</dbReference>